<evidence type="ECO:0000313" key="3">
    <source>
        <dbReference type="EMBL" id="EFA82351.1"/>
    </source>
</evidence>
<protein>
    <recommendedName>
        <fullName evidence="2">ER-bound oxygenase mpaB/mpaB'/Rubber oxygenase catalytic domain-containing protein</fullName>
    </recommendedName>
</protein>
<name>D3B8I3_HETP5</name>
<evidence type="ECO:0000259" key="2">
    <source>
        <dbReference type="Pfam" id="PF09995"/>
    </source>
</evidence>
<organism evidence="3 4">
    <name type="scientific">Heterostelium pallidum (strain ATCC 26659 / Pp 5 / PN500)</name>
    <name type="common">Cellular slime mold</name>
    <name type="synonym">Polysphondylium pallidum</name>
    <dbReference type="NCBI Taxonomy" id="670386"/>
    <lineage>
        <taxon>Eukaryota</taxon>
        <taxon>Amoebozoa</taxon>
        <taxon>Evosea</taxon>
        <taxon>Eumycetozoa</taxon>
        <taxon>Dictyostelia</taxon>
        <taxon>Acytosteliales</taxon>
        <taxon>Acytosteliaceae</taxon>
        <taxon>Heterostelium</taxon>
    </lineage>
</organism>
<dbReference type="Pfam" id="PF09995">
    <property type="entry name" value="MPAB_Lcp_cat"/>
    <property type="match status" value="1"/>
</dbReference>
<keyword evidence="1" id="KW-1133">Transmembrane helix</keyword>
<sequence>MGERSIVVTARVVKEKVILETERLREANVVKMLFTITILSIFVFYCYSNYTKRIEKYASWKNKLQTFDPKKDGDVDEIIKFVVGYDFPFEMFLVLNFVSYRTFCSPTIAGVYAKTGGIVNDTDKRACDTDLLMHIWMDYGLDSTIHGLHSAKTRNVDFVFVIACLVIDSIQFANDYGWRSIEEKEKQAIWEFYRRVGERMEIKDLPKNLEDCYKIVDKYTEDERSARITEDGIALTEAITKLVCQWYYFIPQSIIRTAVSVVIYQMGATFQRKLGLTKPTFVQSLFVNTILQIRRALLNVVPLRTEPYKLSDIIMRSDYGCPISKDTIKKVGPVDALARIQ</sequence>
<dbReference type="RefSeq" id="XP_020434468.1">
    <property type="nucleotide sequence ID" value="XM_020575673.1"/>
</dbReference>
<dbReference type="InParanoid" id="D3B8I3"/>
<dbReference type="Proteomes" id="UP000001396">
    <property type="component" value="Unassembled WGS sequence"/>
</dbReference>
<dbReference type="GO" id="GO:0016491">
    <property type="term" value="F:oxidoreductase activity"/>
    <property type="evidence" value="ECO:0007669"/>
    <property type="project" value="InterPro"/>
</dbReference>
<keyword evidence="4" id="KW-1185">Reference proteome</keyword>
<dbReference type="InterPro" id="IPR046366">
    <property type="entry name" value="MPAB"/>
</dbReference>
<dbReference type="GeneID" id="31360263"/>
<accession>D3B8I3</accession>
<evidence type="ECO:0000256" key="1">
    <source>
        <dbReference type="SAM" id="Phobius"/>
    </source>
</evidence>
<dbReference type="EMBL" id="ADBJ01000020">
    <property type="protein sequence ID" value="EFA82351.1"/>
    <property type="molecule type" value="Genomic_DNA"/>
</dbReference>
<reference evidence="3 4" key="1">
    <citation type="journal article" date="2011" name="Genome Res.">
        <title>Phylogeny-wide analysis of social amoeba genomes highlights ancient origins for complex intercellular communication.</title>
        <authorList>
            <person name="Heidel A.J."/>
            <person name="Lawal H.M."/>
            <person name="Felder M."/>
            <person name="Schilde C."/>
            <person name="Helps N.R."/>
            <person name="Tunggal B."/>
            <person name="Rivero F."/>
            <person name="John U."/>
            <person name="Schleicher M."/>
            <person name="Eichinger L."/>
            <person name="Platzer M."/>
            <person name="Noegel A.A."/>
            <person name="Schaap P."/>
            <person name="Gloeckner G."/>
        </authorList>
    </citation>
    <scope>NUCLEOTIDE SEQUENCE [LARGE SCALE GENOMIC DNA]</scope>
    <source>
        <strain evidence="4">ATCC 26659 / Pp 5 / PN500</strain>
    </source>
</reference>
<feature type="domain" description="ER-bound oxygenase mpaB/mpaB'/Rubber oxygenase catalytic" evidence="2">
    <location>
        <begin position="156"/>
        <end position="280"/>
    </location>
</feature>
<comment type="caution">
    <text evidence="3">The sequence shown here is derived from an EMBL/GenBank/DDBJ whole genome shotgun (WGS) entry which is preliminary data.</text>
</comment>
<dbReference type="OMA" id="TLGRHMG"/>
<dbReference type="InterPro" id="IPR018713">
    <property type="entry name" value="MPAB/Lcp_cat_dom"/>
</dbReference>
<dbReference type="PANTHER" id="PTHR36124">
    <property type="match status" value="1"/>
</dbReference>
<keyword evidence="1" id="KW-0812">Transmembrane</keyword>
<keyword evidence="1" id="KW-0472">Membrane</keyword>
<proteinExistence type="predicted"/>
<evidence type="ECO:0000313" key="4">
    <source>
        <dbReference type="Proteomes" id="UP000001396"/>
    </source>
</evidence>
<dbReference type="AlphaFoldDB" id="D3B8I3"/>
<feature type="transmembrane region" description="Helical" evidence="1">
    <location>
        <begin position="29"/>
        <end position="47"/>
    </location>
</feature>
<dbReference type="PANTHER" id="PTHR36124:SF1">
    <property type="entry name" value="ER-BOUND OXYGENASE MPAB_MPAB'_RUBBER OXYGENASE CATALYTIC DOMAIN-CONTAINING PROTEIN"/>
    <property type="match status" value="1"/>
</dbReference>
<gene>
    <name evidence="3" type="ORF">PPL_04776</name>
</gene>